<keyword evidence="1" id="KW-0812">Transmembrane</keyword>
<protein>
    <submittedName>
        <fullName evidence="2">Uncharacterized protein</fullName>
    </submittedName>
</protein>
<dbReference type="AlphaFoldDB" id="A0A0E9QD47"/>
<feature type="transmembrane region" description="Helical" evidence="1">
    <location>
        <begin position="37"/>
        <end position="64"/>
    </location>
</feature>
<evidence type="ECO:0000313" key="2">
    <source>
        <dbReference type="EMBL" id="JAH14230.1"/>
    </source>
</evidence>
<proteinExistence type="predicted"/>
<organism evidence="2">
    <name type="scientific">Anguilla anguilla</name>
    <name type="common">European freshwater eel</name>
    <name type="synonym">Muraena anguilla</name>
    <dbReference type="NCBI Taxonomy" id="7936"/>
    <lineage>
        <taxon>Eukaryota</taxon>
        <taxon>Metazoa</taxon>
        <taxon>Chordata</taxon>
        <taxon>Craniata</taxon>
        <taxon>Vertebrata</taxon>
        <taxon>Euteleostomi</taxon>
        <taxon>Actinopterygii</taxon>
        <taxon>Neopterygii</taxon>
        <taxon>Teleostei</taxon>
        <taxon>Anguilliformes</taxon>
        <taxon>Anguillidae</taxon>
        <taxon>Anguilla</taxon>
    </lineage>
</organism>
<evidence type="ECO:0000256" key="1">
    <source>
        <dbReference type="SAM" id="Phobius"/>
    </source>
</evidence>
<accession>A0A0E9QD47</accession>
<dbReference type="EMBL" id="GBXM01094347">
    <property type="protein sequence ID" value="JAH14230.1"/>
    <property type="molecule type" value="Transcribed_RNA"/>
</dbReference>
<reference evidence="2" key="2">
    <citation type="journal article" date="2015" name="Fish Shellfish Immunol.">
        <title>Early steps in the European eel (Anguilla anguilla)-Vibrio vulnificus interaction in the gills: Role of the RtxA13 toxin.</title>
        <authorList>
            <person name="Callol A."/>
            <person name="Pajuelo D."/>
            <person name="Ebbesson L."/>
            <person name="Teles M."/>
            <person name="MacKenzie S."/>
            <person name="Amaro C."/>
        </authorList>
    </citation>
    <scope>NUCLEOTIDE SEQUENCE</scope>
</reference>
<sequence length="77" mass="9080">MNPFLHTANHTEIANPWDFRKLQQEQPHRIVNVDQEIFLFTSLFCVLCLCCLLQLVILAIILILKRRKKKATDCDRT</sequence>
<name>A0A0E9QD47_ANGAN</name>
<keyword evidence="1" id="KW-1133">Transmembrane helix</keyword>
<reference evidence="2" key="1">
    <citation type="submission" date="2014-11" db="EMBL/GenBank/DDBJ databases">
        <authorList>
            <person name="Amaro Gonzalez C."/>
        </authorList>
    </citation>
    <scope>NUCLEOTIDE SEQUENCE</scope>
</reference>
<keyword evidence="1" id="KW-0472">Membrane</keyword>